<keyword evidence="6" id="KW-0547">Nucleotide-binding</keyword>
<keyword evidence="4" id="KW-0963">Cytoplasm</keyword>
<dbReference type="EMBL" id="MK250092">
    <property type="protein sequence ID" value="QDY52413.1"/>
    <property type="molecule type" value="Genomic_DNA"/>
</dbReference>
<dbReference type="PROSITE" id="PS00181">
    <property type="entry name" value="GLNA_ATP"/>
    <property type="match status" value="1"/>
</dbReference>
<dbReference type="SUPFAM" id="SSF55931">
    <property type="entry name" value="Glutamine synthetase/guanido kinase"/>
    <property type="match status" value="1"/>
</dbReference>
<sequence>MKKFTILEYIWLDSNNNSRSKTKVTQLENIDLKNIPEWNYDGSSTGQATTENSEIILKPVKLYKDSFRRDEKKSSYLVLCETYNTDGTPHANNMRHKANEIFKINSESKPMFGLEQEFFISKYIGTELKPIFIPSQCREQSDYYCGVGGGNVIGKELIEEVLENVLYSDLAITGMNAEVAPAQWEFQVCDYGINASDDLIMLRYICNRTLEQDGYIMDLRAKPIEGDWNGSGCHINFSTTEMRNELGYSTIEHAILNLEKKHNLHIKYYGDDNIHRLTGKHETSSINEFSSGVGSRNTSIRIPNQTKIQNKGYFEDRRPSSSLNPYIATSLLFATSVGLEQKYFE</sequence>
<dbReference type="InterPro" id="IPR027303">
    <property type="entry name" value="Gln_synth_gly_rich_site"/>
</dbReference>
<comment type="subcellular location">
    <subcellularLocation>
        <location evidence="1">Cytoplasm</location>
    </subcellularLocation>
</comment>
<dbReference type="InterPro" id="IPR014746">
    <property type="entry name" value="Gln_synth/guanido_kin_cat_dom"/>
</dbReference>
<comment type="similarity">
    <text evidence="2">Belongs to the glutamine synthetase family.</text>
</comment>
<dbReference type="FunFam" id="3.30.590.10:FF:000011">
    <property type="entry name" value="Glutamine synthetase"/>
    <property type="match status" value="1"/>
</dbReference>
<evidence type="ECO:0000256" key="1">
    <source>
        <dbReference type="ARBA" id="ARBA00004496"/>
    </source>
</evidence>
<dbReference type="SUPFAM" id="SSF54368">
    <property type="entry name" value="Glutamine synthetase, N-terminal domain"/>
    <property type="match status" value="1"/>
</dbReference>
<proteinExistence type="inferred from homology"/>
<organism evidence="11">
    <name type="scientific">Mimiviridae sp. ChoanoV1</name>
    <dbReference type="NCBI Taxonomy" id="2596887"/>
    <lineage>
        <taxon>Viruses</taxon>
        <taxon>Varidnaviria</taxon>
        <taxon>Bamfordvirae</taxon>
        <taxon>Nucleocytoviricota</taxon>
        <taxon>Megaviricetes</taxon>
        <taxon>Imitervirales</taxon>
        <taxon>Schizomimiviridae</taxon>
    </lineage>
</organism>
<dbReference type="PANTHER" id="PTHR20852">
    <property type="entry name" value="GLUTAMINE SYNTHETASE"/>
    <property type="match status" value="1"/>
</dbReference>
<evidence type="ECO:0000256" key="2">
    <source>
        <dbReference type="ARBA" id="ARBA00009897"/>
    </source>
</evidence>
<feature type="domain" description="GS beta-grasp" evidence="9">
    <location>
        <begin position="5"/>
        <end position="87"/>
    </location>
</feature>
<dbReference type="GO" id="GO:0005524">
    <property type="term" value="F:ATP binding"/>
    <property type="evidence" value="ECO:0007669"/>
    <property type="project" value="UniProtKB-KW"/>
</dbReference>
<keyword evidence="5" id="KW-0436">Ligase</keyword>
<dbReference type="InterPro" id="IPR036651">
    <property type="entry name" value="Gln_synt_N_sf"/>
</dbReference>
<dbReference type="InterPro" id="IPR027302">
    <property type="entry name" value="Gln_synth_N_conserv_site"/>
</dbReference>
<evidence type="ECO:0000313" key="11">
    <source>
        <dbReference type="EMBL" id="QDY52413.1"/>
    </source>
</evidence>
<evidence type="ECO:0000256" key="4">
    <source>
        <dbReference type="ARBA" id="ARBA00022490"/>
    </source>
</evidence>
<evidence type="ECO:0000256" key="7">
    <source>
        <dbReference type="ARBA" id="ARBA00022840"/>
    </source>
</evidence>
<dbReference type="InterPro" id="IPR050292">
    <property type="entry name" value="Glutamine_Synthetase"/>
</dbReference>
<dbReference type="Gene3D" id="3.10.20.70">
    <property type="entry name" value="Glutamine synthetase, N-terminal domain"/>
    <property type="match status" value="1"/>
</dbReference>
<gene>
    <name evidence="11" type="ORF">8_10</name>
</gene>
<dbReference type="Pfam" id="PF00120">
    <property type="entry name" value="Gln-synt_C"/>
    <property type="match status" value="1"/>
</dbReference>
<dbReference type="PROSITE" id="PS51986">
    <property type="entry name" value="GS_BETA_GRASP"/>
    <property type="match status" value="1"/>
</dbReference>
<dbReference type="GO" id="GO:0004356">
    <property type="term" value="F:glutamine synthetase activity"/>
    <property type="evidence" value="ECO:0007669"/>
    <property type="project" value="UniProtKB-EC"/>
</dbReference>
<dbReference type="PROSITE" id="PS00180">
    <property type="entry name" value="GLNA_1"/>
    <property type="match status" value="1"/>
</dbReference>
<comment type="catalytic activity">
    <reaction evidence="8">
        <text>L-glutamate + NH4(+) + ATP = L-glutamine + ADP + phosphate + H(+)</text>
        <dbReference type="Rhea" id="RHEA:16169"/>
        <dbReference type="ChEBI" id="CHEBI:15378"/>
        <dbReference type="ChEBI" id="CHEBI:28938"/>
        <dbReference type="ChEBI" id="CHEBI:29985"/>
        <dbReference type="ChEBI" id="CHEBI:30616"/>
        <dbReference type="ChEBI" id="CHEBI:43474"/>
        <dbReference type="ChEBI" id="CHEBI:58359"/>
        <dbReference type="ChEBI" id="CHEBI:456216"/>
        <dbReference type="EC" id="6.3.1.2"/>
    </reaction>
</comment>
<accession>A0A5B8HX26</accession>
<evidence type="ECO:0000259" key="10">
    <source>
        <dbReference type="PROSITE" id="PS51987"/>
    </source>
</evidence>
<dbReference type="PROSITE" id="PS51987">
    <property type="entry name" value="GS_CATALYTIC"/>
    <property type="match status" value="1"/>
</dbReference>
<dbReference type="GO" id="GO:0006542">
    <property type="term" value="P:glutamine biosynthetic process"/>
    <property type="evidence" value="ECO:0007669"/>
    <property type="project" value="InterPro"/>
</dbReference>
<reference evidence="11" key="1">
    <citation type="submission" date="2018-11" db="EMBL/GenBank/DDBJ databases">
        <title>A distinct lineage of giant viruses engineers rhodopsin photosystems in predatory marine eukaryotes.</title>
        <authorList>
            <person name="Needham D.M."/>
            <person name="Yoshizawa S."/>
            <person name="Hosaka T."/>
            <person name="Poirier C."/>
            <person name="Choi C.-J."/>
            <person name="Hehenberger E."/>
            <person name="Irwin N.A.T."/>
            <person name="Wilken S."/>
            <person name="Yung C.-M."/>
            <person name="Bachy C."/>
            <person name="Kurihara R."/>
            <person name="Nakajima Y."/>
            <person name="Kojima K."/>
            <person name="Kimura-Someya T."/>
            <person name="Leonard G."/>
            <person name="Malmstrom R.R."/>
            <person name="Mende D."/>
            <person name="Olson D.K."/>
            <person name="Sudo Y."/>
            <person name="Sudek S."/>
            <person name="Richards T.A."/>
            <person name="DeLong E.F."/>
            <person name="Keeling P.J."/>
            <person name="Santoro A.E."/>
            <person name="Shirouzu M."/>
            <person name="Iwasaki W."/>
            <person name="Worden A.Z."/>
        </authorList>
    </citation>
    <scope>NUCLEOTIDE SEQUENCE</scope>
</reference>
<protein>
    <recommendedName>
        <fullName evidence="3">glutamine synthetase</fullName>
        <ecNumber evidence="3">6.3.1.2</ecNumber>
    </recommendedName>
</protein>
<evidence type="ECO:0000256" key="5">
    <source>
        <dbReference type="ARBA" id="ARBA00022598"/>
    </source>
</evidence>
<evidence type="ECO:0000256" key="6">
    <source>
        <dbReference type="ARBA" id="ARBA00022741"/>
    </source>
</evidence>
<feature type="domain" description="GS catalytic" evidence="10">
    <location>
        <begin position="94"/>
        <end position="345"/>
    </location>
</feature>
<dbReference type="EC" id="6.3.1.2" evidence="3"/>
<name>A0A5B8HX26_9VIRU</name>
<dbReference type="InterPro" id="IPR008146">
    <property type="entry name" value="Gln_synth_cat_dom"/>
</dbReference>
<evidence type="ECO:0000259" key="9">
    <source>
        <dbReference type="PROSITE" id="PS51986"/>
    </source>
</evidence>
<dbReference type="PANTHER" id="PTHR20852:SF57">
    <property type="entry name" value="GLUTAMINE SYNTHETASE 2 CYTOPLASMIC"/>
    <property type="match status" value="1"/>
</dbReference>
<dbReference type="SMART" id="SM01230">
    <property type="entry name" value="Gln-synt_C"/>
    <property type="match status" value="1"/>
</dbReference>
<evidence type="ECO:0000256" key="3">
    <source>
        <dbReference type="ARBA" id="ARBA00012937"/>
    </source>
</evidence>
<keyword evidence="7" id="KW-0067">ATP-binding</keyword>
<evidence type="ECO:0000256" key="8">
    <source>
        <dbReference type="ARBA" id="ARBA00049436"/>
    </source>
</evidence>
<dbReference type="Gene3D" id="3.30.590.10">
    <property type="entry name" value="Glutamine synthetase/guanido kinase, catalytic domain"/>
    <property type="match status" value="1"/>
</dbReference>
<dbReference type="InterPro" id="IPR008147">
    <property type="entry name" value="Gln_synt_N"/>
</dbReference>